<proteinExistence type="predicted"/>
<gene>
    <name evidence="4" type="ORF">VKT23_001366</name>
    <name evidence="3" type="ORF">VKT23_003004</name>
</gene>
<keyword evidence="1" id="KW-0064">Aspartyl protease</keyword>
<dbReference type="EMBL" id="JBANRG010000003">
    <property type="protein sequence ID" value="KAK7468498.1"/>
    <property type="molecule type" value="Genomic_DNA"/>
</dbReference>
<dbReference type="InterPro" id="IPR021109">
    <property type="entry name" value="Peptidase_aspartic_dom_sf"/>
</dbReference>
<feature type="region of interest" description="Disordered" evidence="2">
    <location>
        <begin position="1"/>
        <end position="58"/>
    </location>
</feature>
<dbReference type="Gene3D" id="2.40.70.10">
    <property type="entry name" value="Acid Proteases"/>
    <property type="match status" value="1"/>
</dbReference>
<dbReference type="Proteomes" id="UP001498398">
    <property type="component" value="Unassembled WGS sequence"/>
</dbReference>
<evidence type="ECO:0008006" key="6">
    <source>
        <dbReference type="Google" id="ProtNLM"/>
    </source>
</evidence>
<evidence type="ECO:0000256" key="2">
    <source>
        <dbReference type="SAM" id="MobiDB-lite"/>
    </source>
</evidence>
<evidence type="ECO:0000313" key="3">
    <source>
        <dbReference type="EMBL" id="KAK7468498.1"/>
    </source>
</evidence>
<evidence type="ECO:0000313" key="5">
    <source>
        <dbReference type="Proteomes" id="UP001498398"/>
    </source>
</evidence>
<reference evidence="3 5" key="1">
    <citation type="submission" date="2024-01" db="EMBL/GenBank/DDBJ databases">
        <title>A draft genome for the cacao thread blight pathogen Marasmiellus scandens.</title>
        <authorList>
            <person name="Baruah I.K."/>
            <person name="Leung J."/>
            <person name="Bukari Y."/>
            <person name="Amoako-Attah I."/>
            <person name="Meinhardt L.W."/>
            <person name="Bailey B.A."/>
            <person name="Cohen S.P."/>
        </authorList>
    </citation>
    <scope>NUCLEOTIDE SEQUENCE [LARGE SCALE GENOMIC DNA]</scope>
    <source>
        <strain evidence="3 5">GH-19</strain>
    </source>
</reference>
<keyword evidence="1" id="KW-0645">Protease</keyword>
<keyword evidence="5" id="KW-1185">Reference proteome</keyword>
<sequence>MNDSASHGSPEIPIKPSPPCTIESVPEATNLADKNPDEKTTAQACKVRSSKPPLNRRSRRRLARNVTAVNHIVRTHNAVTSDRPLLELKRVLDKPPGTSFLGSEATQTIATVNGLEDQIPIIIDSGSDITLISQGALDNLSCKMKKRVGQNINLIQVTGSATISEFVSLDLYFHTLMGPVKIAVEAYIVKDEKNAPFCASGILDANWR</sequence>
<comment type="caution">
    <text evidence="3">The sequence shown here is derived from an EMBL/GenBank/DDBJ whole genome shotgun (WGS) entry which is preliminary data.</text>
</comment>
<keyword evidence="1" id="KW-0378">Hydrolase</keyword>
<evidence type="ECO:0000313" key="4">
    <source>
        <dbReference type="EMBL" id="KAK7473268.1"/>
    </source>
</evidence>
<dbReference type="PROSITE" id="PS00141">
    <property type="entry name" value="ASP_PROTEASE"/>
    <property type="match status" value="1"/>
</dbReference>
<organism evidence="3 5">
    <name type="scientific">Marasmiellus scandens</name>
    <dbReference type="NCBI Taxonomy" id="2682957"/>
    <lineage>
        <taxon>Eukaryota</taxon>
        <taxon>Fungi</taxon>
        <taxon>Dikarya</taxon>
        <taxon>Basidiomycota</taxon>
        <taxon>Agaricomycotina</taxon>
        <taxon>Agaricomycetes</taxon>
        <taxon>Agaricomycetidae</taxon>
        <taxon>Agaricales</taxon>
        <taxon>Marasmiineae</taxon>
        <taxon>Omphalotaceae</taxon>
        <taxon>Marasmiellus</taxon>
    </lineage>
</organism>
<name>A0ABR1K0A2_9AGAR</name>
<accession>A0ABR1K0A2</accession>
<dbReference type="InterPro" id="IPR001969">
    <property type="entry name" value="Aspartic_peptidase_AS"/>
</dbReference>
<protein>
    <recommendedName>
        <fullName evidence="6">Peptidase A2 domain-containing protein</fullName>
    </recommendedName>
</protein>
<evidence type="ECO:0000256" key="1">
    <source>
        <dbReference type="ARBA" id="ARBA00022750"/>
    </source>
</evidence>
<dbReference type="EMBL" id="JBANRG010000001">
    <property type="protein sequence ID" value="KAK7473268.1"/>
    <property type="molecule type" value="Genomic_DNA"/>
</dbReference>